<gene>
    <name evidence="2" type="ORF">COS76_01290</name>
</gene>
<sequence length="549" mass="63752">MYQESYLQKSLEQIPRILSIEDRESTSLTYGCFDRRWWAWKFKDFPDATLQRAVYLLSLVFQNKFNNNIYFHNKHIGQWIKAGILYWLKIQHQNGSYDQAFPYEFSFGATAFTLGPLIKSFLITQNYFSSQEKNQILQGFTKAANFLVRHNELHGLISNHLAGAAISLSLASDLLNNPAYQKKSQKIVNYIIENQSPDGWFHEYGGPDPGYETLGIYYLSQYWQRRHDEPLLKALKKSINFLSYFLHPDGSYGGEYGSRNTEIFYPAGFKILEKDIPMAQIISQRVIQTVHRGKTIIPTYLDTENLIPLIENYLESGLINHPVAEQQKKFLPFEKKNINIFFKHSMILAMGNSSYYLICNAKKGGVIKIFDKSQQRLVYDDSGYFGQIDHGQCLTTQIANQTAKVKIRMNHLSITTNFFKAPQQLITPLNLIILRIFNLSLGRNIFLGNFLKKQLVKTLISRQKKYPITLNRQINFKENNITIKDIIQKQPNTKFHWLIYGQKFSAIHMGSAKYFQKQQLQNKIAPEPINLEKLNQKNSLVIFNKITLC</sequence>
<comment type="caution">
    <text evidence="2">The sequence shown here is derived from an EMBL/GenBank/DDBJ whole genome shotgun (WGS) entry which is preliminary data.</text>
</comment>
<dbReference type="InterPro" id="IPR008929">
    <property type="entry name" value="Chondroitin_lyas"/>
</dbReference>
<dbReference type="InterPro" id="IPR008930">
    <property type="entry name" value="Terpenoid_cyclase/PrenylTrfase"/>
</dbReference>
<protein>
    <recommendedName>
        <fullName evidence="1">Broad-specificity ulvan lyase N-terminal domain-containing protein</fullName>
    </recommendedName>
</protein>
<dbReference type="AlphaFoldDB" id="A0A2M7AXI9"/>
<proteinExistence type="predicted"/>
<dbReference type="InterPro" id="IPR058907">
    <property type="entry name" value="P29_N"/>
</dbReference>
<dbReference type="SUPFAM" id="SSF48239">
    <property type="entry name" value="Terpenoid cyclases/Protein prenyltransferases"/>
    <property type="match status" value="1"/>
</dbReference>
<feature type="domain" description="Broad-specificity ulvan lyase N-terminal" evidence="1">
    <location>
        <begin position="86"/>
        <end position="261"/>
    </location>
</feature>
<dbReference type="Proteomes" id="UP000228775">
    <property type="component" value="Unassembled WGS sequence"/>
</dbReference>
<evidence type="ECO:0000259" key="1">
    <source>
        <dbReference type="Pfam" id="PF25840"/>
    </source>
</evidence>
<accession>A0A2M7AXI9</accession>
<organism evidence="2 3">
    <name type="scientific">Candidatus Portnoybacteria bacterium CG06_land_8_20_14_3_00_39_12</name>
    <dbReference type="NCBI Taxonomy" id="1974809"/>
    <lineage>
        <taxon>Bacteria</taxon>
        <taxon>Candidatus Portnoyibacteriota</taxon>
    </lineage>
</organism>
<dbReference type="Pfam" id="PF25840">
    <property type="entry name" value="Ulvan_lyase_N"/>
    <property type="match status" value="1"/>
</dbReference>
<evidence type="ECO:0000313" key="3">
    <source>
        <dbReference type="Proteomes" id="UP000228775"/>
    </source>
</evidence>
<reference evidence="3" key="1">
    <citation type="submission" date="2017-09" db="EMBL/GenBank/DDBJ databases">
        <title>Depth-based differentiation of microbial function through sediment-hosted aquifers and enrichment of novel symbionts in the deep terrestrial subsurface.</title>
        <authorList>
            <person name="Probst A.J."/>
            <person name="Ladd B."/>
            <person name="Jarett J.K."/>
            <person name="Geller-Mcgrath D.E."/>
            <person name="Sieber C.M.K."/>
            <person name="Emerson J.B."/>
            <person name="Anantharaman K."/>
            <person name="Thomas B.C."/>
            <person name="Malmstrom R."/>
            <person name="Stieglmeier M."/>
            <person name="Klingl A."/>
            <person name="Woyke T."/>
            <person name="Ryan C.M."/>
            <person name="Banfield J.F."/>
        </authorList>
    </citation>
    <scope>NUCLEOTIDE SEQUENCE [LARGE SCALE GENOMIC DNA]</scope>
</reference>
<name>A0A2M7AXI9_9BACT</name>
<dbReference type="Gene3D" id="1.50.10.100">
    <property type="entry name" value="Chondroitin AC/alginate lyase"/>
    <property type="match status" value="1"/>
</dbReference>
<dbReference type="EMBL" id="PEVY01000027">
    <property type="protein sequence ID" value="PIU75338.1"/>
    <property type="molecule type" value="Genomic_DNA"/>
</dbReference>
<evidence type="ECO:0000313" key="2">
    <source>
        <dbReference type="EMBL" id="PIU75338.1"/>
    </source>
</evidence>